<dbReference type="EMBL" id="AL022017">
    <property type="protein sequence ID" value="CAA17680.1"/>
    <property type="molecule type" value="Genomic_DNA"/>
</dbReference>
<accession>O46306</accession>
<sequence length="139" mass="15078">MQHLPPPTIHQGGPNPRAKASGVRAGVRLRLGHSGVCGIRHRIGSEPAFCRRPVSRSRWSPLRLSGSLLAPVAATLSWPTSSACRGDVLVLVVLLLAKSPLPWARLERRAFNALPAVDKNARERVKSSGRQRPAMESKT</sequence>
<name>O46306_DROME</name>
<protein>
    <submittedName>
        <fullName evidence="2">EG:190E7.1 protein</fullName>
    </submittedName>
</protein>
<gene>
    <name evidence="2" type="primary">EG:190E7.1</name>
</gene>
<reference evidence="2" key="1">
    <citation type="submission" date="1998-03" db="EMBL/GenBank/DDBJ databases">
        <title>Sequencing the distal X chromosome of Drosophila melanogaster.</title>
        <authorList>
            <person name="Papagiannakis G."/>
            <person name="Spanos L."/>
            <person name="Cox S."/>
            <person name="Siden-Kiamos I."/>
            <person name="Louis C."/>
        </authorList>
    </citation>
    <scope>NUCLEOTIDE SEQUENCE</scope>
</reference>
<reference evidence="2" key="2">
    <citation type="submission" date="1999-04" db="EMBL/GenBank/DDBJ databases">
        <authorList>
            <person name="Benos P."/>
        </authorList>
    </citation>
    <scope>NUCLEOTIDE SEQUENCE</scope>
</reference>
<proteinExistence type="predicted"/>
<dbReference type="AlphaFoldDB" id="O46306"/>
<feature type="region of interest" description="Disordered" evidence="1">
    <location>
        <begin position="1"/>
        <end position="20"/>
    </location>
</feature>
<evidence type="ECO:0000256" key="1">
    <source>
        <dbReference type="SAM" id="MobiDB-lite"/>
    </source>
</evidence>
<organism evidence="2">
    <name type="scientific">Drosophila melanogaster</name>
    <name type="common">Fruit fly</name>
    <dbReference type="NCBI Taxonomy" id="7227"/>
    <lineage>
        <taxon>Eukaryota</taxon>
        <taxon>Metazoa</taxon>
        <taxon>Ecdysozoa</taxon>
        <taxon>Arthropoda</taxon>
        <taxon>Hexapoda</taxon>
        <taxon>Insecta</taxon>
        <taxon>Pterygota</taxon>
        <taxon>Neoptera</taxon>
        <taxon>Endopterygota</taxon>
        <taxon>Diptera</taxon>
        <taxon>Brachycera</taxon>
        <taxon>Muscomorpha</taxon>
        <taxon>Ephydroidea</taxon>
        <taxon>Drosophilidae</taxon>
        <taxon>Drosophila</taxon>
        <taxon>Sophophora</taxon>
    </lineage>
</organism>
<dbReference type="UCSC" id="CG18091-RA">
    <property type="organism name" value="d. melanogaster"/>
</dbReference>
<evidence type="ECO:0000313" key="2">
    <source>
        <dbReference type="EMBL" id="CAA17680.1"/>
    </source>
</evidence>